<proteinExistence type="predicted"/>
<dbReference type="EMBL" id="JAJSOF020000001">
    <property type="protein sequence ID" value="KAJ4451882.1"/>
    <property type="molecule type" value="Genomic_DNA"/>
</dbReference>
<dbReference type="PANTHER" id="PTHR47326">
    <property type="entry name" value="TRANSPOSABLE ELEMENT TC3 TRANSPOSASE-LIKE PROTEIN"/>
    <property type="match status" value="1"/>
</dbReference>
<evidence type="ECO:0000313" key="2">
    <source>
        <dbReference type="Proteomes" id="UP001148838"/>
    </source>
</evidence>
<organism evidence="1 2">
    <name type="scientific">Periplaneta americana</name>
    <name type="common">American cockroach</name>
    <name type="synonym">Blatta americana</name>
    <dbReference type="NCBI Taxonomy" id="6978"/>
    <lineage>
        <taxon>Eukaryota</taxon>
        <taxon>Metazoa</taxon>
        <taxon>Ecdysozoa</taxon>
        <taxon>Arthropoda</taxon>
        <taxon>Hexapoda</taxon>
        <taxon>Insecta</taxon>
        <taxon>Pterygota</taxon>
        <taxon>Neoptera</taxon>
        <taxon>Polyneoptera</taxon>
        <taxon>Dictyoptera</taxon>
        <taxon>Blattodea</taxon>
        <taxon>Blattoidea</taxon>
        <taxon>Blattidae</taxon>
        <taxon>Blattinae</taxon>
        <taxon>Periplaneta</taxon>
    </lineage>
</organism>
<protein>
    <submittedName>
        <fullName evidence="1">Uncharacterized protein</fullName>
    </submittedName>
</protein>
<evidence type="ECO:0000313" key="1">
    <source>
        <dbReference type="EMBL" id="KAJ4451882.1"/>
    </source>
</evidence>
<dbReference type="PANTHER" id="PTHR47326:SF1">
    <property type="entry name" value="HTH PSQ-TYPE DOMAIN-CONTAINING PROTEIN"/>
    <property type="match status" value="1"/>
</dbReference>
<comment type="caution">
    <text evidence="1">The sequence shown here is derived from an EMBL/GenBank/DDBJ whole genome shotgun (WGS) entry which is preliminary data.</text>
</comment>
<name>A0ABQ8U0L2_PERAM</name>
<accession>A0ABQ8U0L2</accession>
<keyword evidence="2" id="KW-1185">Reference proteome</keyword>
<sequence>MSIAPTKFRKDAFMIIVFTQFMRLICDLIIPGVEIGFQKDSHTEFCCVTNQFFFIYRSGCSKSVLKKHGDGRRTCDEMVANVQAPYERSPRKSSRRISGELQVPKSTLQRIVHKRLKMYAYKVQLMQHLEPDDKPKRVEFTNTMLDRLGADPDFMSKIFFSNEAMFHVSDKVNRHNVRIWERIIEAIESIPEKMLQLAWQEIVHRLDIVTVTARAHVEIW</sequence>
<gene>
    <name evidence="1" type="ORF">ANN_03360</name>
</gene>
<dbReference type="InterPro" id="IPR036397">
    <property type="entry name" value="RNaseH_sf"/>
</dbReference>
<dbReference type="Gene3D" id="3.30.420.10">
    <property type="entry name" value="Ribonuclease H-like superfamily/Ribonuclease H"/>
    <property type="match status" value="1"/>
</dbReference>
<reference evidence="1 2" key="1">
    <citation type="journal article" date="2022" name="Allergy">
        <title>Genome assembly and annotation of Periplaneta americana reveal a comprehensive cockroach allergen profile.</title>
        <authorList>
            <person name="Wang L."/>
            <person name="Xiong Q."/>
            <person name="Saelim N."/>
            <person name="Wang L."/>
            <person name="Nong W."/>
            <person name="Wan A.T."/>
            <person name="Shi M."/>
            <person name="Liu X."/>
            <person name="Cao Q."/>
            <person name="Hui J.H.L."/>
            <person name="Sookrung N."/>
            <person name="Leung T.F."/>
            <person name="Tungtrongchitr A."/>
            <person name="Tsui S.K.W."/>
        </authorList>
    </citation>
    <scope>NUCLEOTIDE SEQUENCE [LARGE SCALE GENOMIC DNA]</scope>
    <source>
        <strain evidence="1">PWHHKU_190912</strain>
    </source>
</reference>
<dbReference type="Proteomes" id="UP001148838">
    <property type="component" value="Unassembled WGS sequence"/>
</dbReference>